<dbReference type="SMART" id="SM00028">
    <property type="entry name" value="TPR"/>
    <property type="match status" value="6"/>
</dbReference>
<dbReference type="PROSITE" id="PS50043">
    <property type="entry name" value="HTH_LUXR_2"/>
    <property type="match status" value="1"/>
</dbReference>
<dbReference type="Pfam" id="PF00196">
    <property type="entry name" value="GerE"/>
    <property type="match status" value="1"/>
</dbReference>
<evidence type="ECO:0000256" key="2">
    <source>
        <dbReference type="SAM" id="Coils"/>
    </source>
</evidence>
<dbReference type="OrthoDB" id="9807565at2"/>
<proteinExistence type="predicted"/>
<name>A0A5B7U1M4_9FLAO</name>
<dbReference type="InterPro" id="IPR036388">
    <property type="entry name" value="WH-like_DNA-bd_sf"/>
</dbReference>
<dbReference type="PRINTS" id="PR00038">
    <property type="entry name" value="HTHLUXR"/>
</dbReference>
<evidence type="ECO:0000313" key="6">
    <source>
        <dbReference type="Proteomes" id="UP000306229"/>
    </source>
</evidence>
<dbReference type="PROSITE" id="PS00622">
    <property type="entry name" value="HTH_LUXR_1"/>
    <property type="match status" value="1"/>
</dbReference>
<protein>
    <submittedName>
        <fullName evidence="5">Tetratricopeptide repeat protein</fullName>
    </submittedName>
</protein>
<feature type="transmembrane region" description="Helical" evidence="3">
    <location>
        <begin position="405"/>
        <end position="426"/>
    </location>
</feature>
<evidence type="ECO:0000313" key="5">
    <source>
        <dbReference type="EMBL" id="QCX40872.1"/>
    </source>
</evidence>
<keyword evidence="1" id="KW-0802">TPR repeat</keyword>
<dbReference type="InterPro" id="IPR016032">
    <property type="entry name" value="Sig_transdc_resp-reg_C-effctor"/>
</dbReference>
<dbReference type="SUPFAM" id="SSF46894">
    <property type="entry name" value="C-terminal effector domain of the bipartite response regulators"/>
    <property type="match status" value="1"/>
</dbReference>
<dbReference type="GO" id="GO:0003677">
    <property type="term" value="F:DNA binding"/>
    <property type="evidence" value="ECO:0007669"/>
    <property type="project" value="InterPro"/>
</dbReference>
<dbReference type="Proteomes" id="UP000306229">
    <property type="component" value="Chromosome"/>
</dbReference>
<dbReference type="CDD" id="cd06170">
    <property type="entry name" value="LuxR_C_like"/>
    <property type="match status" value="1"/>
</dbReference>
<dbReference type="InterPro" id="IPR000792">
    <property type="entry name" value="Tscrpt_reg_LuxR_C"/>
</dbReference>
<keyword evidence="3" id="KW-0812">Transmembrane</keyword>
<keyword evidence="3" id="KW-0472">Membrane</keyword>
<dbReference type="Pfam" id="PF13181">
    <property type="entry name" value="TPR_8"/>
    <property type="match status" value="3"/>
</dbReference>
<organism evidence="5 6">
    <name type="scientific">Aureibaculum algae</name>
    <dbReference type="NCBI Taxonomy" id="2584122"/>
    <lineage>
        <taxon>Bacteria</taxon>
        <taxon>Pseudomonadati</taxon>
        <taxon>Bacteroidota</taxon>
        <taxon>Flavobacteriia</taxon>
        <taxon>Flavobacteriales</taxon>
        <taxon>Flavobacteriaceae</taxon>
        <taxon>Aureibaculum</taxon>
    </lineage>
</organism>
<evidence type="ECO:0000259" key="4">
    <source>
        <dbReference type="PROSITE" id="PS50043"/>
    </source>
</evidence>
<keyword evidence="6" id="KW-1185">Reference proteome</keyword>
<dbReference type="InterPro" id="IPR011990">
    <property type="entry name" value="TPR-like_helical_dom_sf"/>
</dbReference>
<dbReference type="InterPro" id="IPR019734">
    <property type="entry name" value="TPR_rpt"/>
</dbReference>
<dbReference type="PROSITE" id="PS50005">
    <property type="entry name" value="TPR"/>
    <property type="match status" value="2"/>
</dbReference>
<dbReference type="AlphaFoldDB" id="A0A5B7U1M4"/>
<dbReference type="SUPFAM" id="SSF48452">
    <property type="entry name" value="TPR-like"/>
    <property type="match status" value="1"/>
</dbReference>
<accession>A0A5B7U1M4</accession>
<dbReference type="SMART" id="SM00421">
    <property type="entry name" value="HTH_LUXR"/>
    <property type="match status" value="1"/>
</dbReference>
<dbReference type="PANTHER" id="PTHR10098">
    <property type="entry name" value="RAPSYN-RELATED"/>
    <property type="match status" value="1"/>
</dbReference>
<dbReference type="Gene3D" id="1.10.10.10">
    <property type="entry name" value="Winged helix-like DNA-binding domain superfamily/Winged helix DNA-binding domain"/>
    <property type="match status" value="1"/>
</dbReference>
<gene>
    <name evidence="5" type="ORF">FF125_21390</name>
</gene>
<reference evidence="5 6" key="1">
    <citation type="submission" date="2019-05" db="EMBL/GenBank/DDBJ databases">
        <title>Algicella ahnfeltiae gen. nov., sp. nov., a novel marine bacterium of the family Flavobacteriaceae isolated from a red alga.</title>
        <authorList>
            <person name="Nedashkovskaya O.I."/>
            <person name="Kukhlevskiy A.D."/>
            <person name="Kim S.-G."/>
            <person name="Zhukova N.V."/>
            <person name="Mikhailov V.V."/>
        </authorList>
    </citation>
    <scope>NUCLEOTIDE SEQUENCE [LARGE SCALE GENOMIC DNA]</scope>
    <source>
        <strain evidence="5 6">10Alg115</strain>
    </source>
</reference>
<sequence length="540" mass="62738">MVKAKKYIIALLLLIVLPTSFYGQNLTEYQVDSLFNELRIKPNTTAKVDNLISLYKQANRSNVKSEVIIDEAIAVSEELFYLKGLGESYNRRGLVARYNYDYERSVNDHKRALSYLDKTTDTLLKIKCLNNLGVSFRKLNLEKEAFEYYFQALELSEKINHEKSISIALNGIGNVFLDIKDYDKAIHYFRKVYAFDVKNKNIEGQQYSLSNIGESYLYKKSYDTAYFYINKALTSTKKFNNKESEAIRYNLLGLLFQKKGDYKNSTEYYKEAIPMFAKTNNIRYLSNTLINIGRNELNLGYYDNAKVNIISGLKNAKIVKSKENIALGYSALVDYYSLTKEYDKALDAYKMATTFKDSIVNETTQKSIISTQIAYETLKKDNEIKQLAIENNVIQEDAKTNYNRLLISIFLGTGALVVLFVLFYLYRKNSDLEIEHKNNQLQNYIFQIKELKNKVNDKDELRHQNFIENLNDYDLTKREIEVFTNISQGLNNDEIAKKMFVSKNTIKTHIKNIYSKLDVNNRIQAIKKLNTYSTPHITKT</sequence>
<evidence type="ECO:0000256" key="3">
    <source>
        <dbReference type="SAM" id="Phobius"/>
    </source>
</evidence>
<evidence type="ECO:0000256" key="1">
    <source>
        <dbReference type="PROSITE-ProRule" id="PRU00339"/>
    </source>
</evidence>
<dbReference type="GO" id="GO:0006355">
    <property type="term" value="P:regulation of DNA-templated transcription"/>
    <property type="evidence" value="ECO:0007669"/>
    <property type="project" value="InterPro"/>
</dbReference>
<dbReference type="KEGG" id="fbe:FF125_21390"/>
<feature type="repeat" description="TPR" evidence="1">
    <location>
        <begin position="166"/>
        <end position="199"/>
    </location>
</feature>
<feature type="coiled-coil region" evidence="2">
    <location>
        <begin position="434"/>
        <end position="461"/>
    </location>
</feature>
<feature type="domain" description="HTH luxR-type" evidence="4">
    <location>
        <begin position="468"/>
        <end position="533"/>
    </location>
</feature>
<keyword evidence="3" id="KW-1133">Transmembrane helix</keyword>
<keyword evidence="2" id="KW-0175">Coiled coil</keyword>
<dbReference type="Gene3D" id="1.25.40.10">
    <property type="entry name" value="Tetratricopeptide repeat domain"/>
    <property type="match status" value="2"/>
</dbReference>
<dbReference type="EMBL" id="CP040749">
    <property type="protein sequence ID" value="QCX40872.1"/>
    <property type="molecule type" value="Genomic_DNA"/>
</dbReference>
<dbReference type="RefSeq" id="WP_138952187.1">
    <property type="nucleotide sequence ID" value="NZ_CP040749.1"/>
</dbReference>
<feature type="repeat" description="TPR" evidence="1">
    <location>
        <begin position="246"/>
        <end position="279"/>
    </location>
</feature>